<protein>
    <submittedName>
        <fullName evidence="1">Uncharacterized protein</fullName>
    </submittedName>
</protein>
<sequence length="137" mass="15737">MNKALEKALDQATTKRLEAVQRAIGELQVDRIEVTVKSVVIIGTKTATGSLIYMAYRTKDPVVQAILIQQIVMHSPLRQEYRHKLLEIIPDTNRLAQLYGIHNHAFSITPVWHERAETFDAQRIEDTRWLDLVLQGH</sequence>
<comment type="caution">
    <text evidence="1">The sequence shown here is derived from an EMBL/GenBank/DDBJ whole genome shotgun (WGS) entry which is preliminary data.</text>
</comment>
<dbReference type="Proteomes" id="UP000033882">
    <property type="component" value="Unassembled WGS sequence"/>
</dbReference>
<gene>
    <name evidence="1" type="ORF">UY19_C0002G0046</name>
</gene>
<organism evidence="1 2">
    <name type="scientific">Candidatus Wolfebacteria bacterium GW2011_GWA2_47_9b</name>
    <dbReference type="NCBI Taxonomy" id="1619005"/>
    <lineage>
        <taxon>Bacteria</taxon>
        <taxon>Candidatus Wolfeibacteriota</taxon>
    </lineage>
</organism>
<dbReference type="EMBL" id="LCPB01000002">
    <property type="protein sequence ID" value="KKU90473.1"/>
    <property type="molecule type" value="Genomic_DNA"/>
</dbReference>
<evidence type="ECO:0000313" key="1">
    <source>
        <dbReference type="EMBL" id="KKU90473.1"/>
    </source>
</evidence>
<proteinExistence type="predicted"/>
<evidence type="ECO:0000313" key="2">
    <source>
        <dbReference type="Proteomes" id="UP000033882"/>
    </source>
</evidence>
<dbReference type="AlphaFoldDB" id="A0A0G1WJH2"/>
<name>A0A0G1WJH2_9BACT</name>
<reference evidence="1 2" key="1">
    <citation type="journal article" date="2015" name="Nature">
        <title>rRNA introns, odd ribosomes, and small enigmatic genomes across a large radiation of phyla.</title>
        <authorList>
            <person name="Brown C.T."/>
            <person name="Hug L.A."/>
            <person name="Thomas B.C."/>
            <person name="Sharon I."/>
            <person name="Castelle C.J."/>
            <person name="Singh A."/>
            <person name="Wilkins M.J."/>
            <person name="Williams K.H."/>
            <person name="Banfield J.F."/>
        </authorList>
    </citation>
    <scope>NUCLEOTIDE SEQUENCE [LARGE SCALE GENOMIC DNA]</scope>
</reference>
<accession>A0A0G1WJH2</accession>